<evidence type="ECO:0000256" key="5">
    <source>
        <dbReference type="ARBA" id="ARBA00022989"/>
    </source>
</evidence>
<keyword evidence="2" id="KW-1003">Cell membrane</keyword>
<evidence type="ECO:0000256" key="4">
    <source>
        <dbReference type="ARBA" id="ARBA00022729"/>
    </source>
</evidence>
<evidence type="ECO:0000313" key="13">
    <source>
        <dbReference type="Proteomes" id="UP000265120"/>
    </source>
</evidence>
<keyword evidence="10" id="KW-0393">Immunoglobulin domain</keyword>
<dbReference type="GO" id="GO:0007166">
    <property type="term" value="P:cell surface receptor signaling pathway"/>
    <property type="evidence" value="ECO:0007669"/>
    <property type="project" value="TreeGrafter"/>
</dbReference>
<dbReference type="GeneTree" id="ENSGT00730000113168"/>
<dbReference type="AlphaFoldDB" id="A0A3P8VQU6"/>
<comment type="subcellular location">
    <subcellularLocation>
        <location evidence="1">Cell membrane</location>
        <topology evidence="1">Single-pass type I membrane protein</topology>
    </subcellularLocation>
</comment>
<evidence type="ECO:0000256" key="7">
    <source>
        <dbReference type="ARBA" id="ARBA00023157"/>
    </source>
</evidence>
<dbReference type="InterPro" id="IPR013783">
    <property type="entry name" value="Ig-like_fold"/>
</dbReference>
<keyword evidence="6" id="KW-0472">Membrane</keyword>
<dbReference type="InterPro" id="IPR036179">
    <property type="entry name" value="Ig-like_dom_sf"/>
</dbReference>
<dbReference type="PROSITE" id="PS50835">
    <property type="entry name" value="IG_LIKE"/>
    <property type="match status" value="1"/>
</dbReference>
<evidence type="ECO:0000256" key="2">
    <source>
        <dbReference type="ARBA" id="ARBA00022475"/>
    </source>
</evidence>
<keyword evidence="8" id="KW-0675">Receptor</keyword>
<accession>A0A3P8VQU6</accession>
<dbReference type="GO" id="GO:0042102">
    <property type="term" value="P:positive regulation of T cell proliferation"/>
    <property type="evidence" value="ECO:0007669"/>
    <property type="project" value="TreeGrafter"/>
</dbReference>
<organism evidence="12 13">
    <name type="scientific">Cynoglossus semilaevis</name>
    <name type="common">Tongue sole</name>
    <dbReference type="NCBI Taxonomy" id="244447"/>
    <lineage>
        <taxon>Eukaryota</taxon>
        <taxon>Metazoa</taxon>
        <taxon>Chordata</taxon>
        <taxon>Craniata</taxon>
        <taxon>Vertebrata</taxon>
        <taxon>Euteleostomi</taxon>
        <taxon>Actinopterygii</taxon>
        <taxon>Neopterygii</taxon>
        <taxon>Teleostei</taxon>
        <taxon>Neoteleostei</taxon>
        <taxon>Acanthomorphata</taxon>
        <taxon>Carangaria</taxon>
        <taxon>Pleuronectiformes</taxon>
        <taxon>Pleuronectoidei</taxon>
        <taxon>Cynoglossidae</taxon>
        <taxon>Cynoglossinae</taxon>
        <taxon>Cynoglossus</taxon>
    </lineage>
</organism>
<proteinExistence type="predicted"/>
<dbReference type="SUPFAM" id="SSF48726">
    <property type="entry name" value="Immunoglobulin"/>
    <property type="match status" value="1"/>
</dbReference>
<dbReference type="GO" id="GO:0031295">
    <property type="term" value="P:T cell costimulation"/>
    <property type="evidence" value="ECO:0007669"/>
    <property type="project" value="TreeGrafter"/>
</dbReference>
<protein>
    <recommendedName>
        <fullName evidence="11">Ig-like domain-containing protein</fullName>
    </recommendedName>
</protein>
<evidence type="ECO:0000256" key="8">
    <source>
        <dbReference type="ARBA" id="ARBA00023170"/>
    </source>
</evidence>
<keyword evidence="4" id="KW-0732">Signal</keyword>
<dbReference type="PANTHER" id="PTHR25466:SF14">
    <property type="entry name" value="BUTYROPHILIN SUBFAMILY 2 MEMBER A2-LIKE-RELATED"/>
    <property type="match status" value="1"/>
</dbReference>
<dbReference type="GO" id="GO:0009897">
    <property type="term" value="C:external side of plasma membrane"/>
    <property type="evidence" value="ECO:0007669"/>
    <property type="project" value="TreeGrafter"/>
</dbReference>
<dbReference type="Proteomes" id="UP000265120">
    <property type="component" value="Chromosome 11"/>
</dbReference>
<evidence type="ECO:0000256" key="9">
    <source>
        <dbReference type="ARBA" id="ARBA00023180"/>
    </source>
</evidence>
<dbReference type="InterPro" id="IPR013106">
    <property type="entry name" value="Ig_V-set"/>
</dbReference>
<dbReference type="GO" id="GO:0042130">
    <property type="term" value="P:negative regulation of T cell proliferation"/>
    <property type="evidence" value="ECO:0007669"/>
    <property type="project" value="TreeGrafter"/>
</dbReference>
<dbReference type="InterPro" id="IPR051713">
    <property type="entry name" value="T-cell_Activation_Regulation"/>
</dbReference>
<evidence type="ECO:0000256" key="6">
    <source>
        <dbReference type="ARBA" id="ARBA00023136"/>
    </source>
</evidence>
<evidence type="ECO:0000313" key="12">
    <source>
        <dbReference type="Ensembl" id="ENSCSEP00000014835.1"/>
    </source>
</evidence>
<evidence type="ECO:0000259" key="11">
    <source>
        <dbReference type="PROSITE" id="PS50835"/>
    </source>
</evidence>
<evidence type="ECO:0000256" key="10">
    <source>
        <dbReference type="ARBA" id="ARBA00023319"/>
    </source>
</evidence>
<evidence type="ECO:0000256" key="3">
    <source>
        <dbReference type="ARBA" id="ARBA00022692"/>
    </source>
</evidence>
<evidence type="ECO:0000256" key="1">
    <source>
        <dbReference type="ARBA" id="ARBA00004251"/>
    </source>
</evidence>
<sequence>SDKYNCCRFILLHFLKCSTVPTLSAPLGSSVLLPCTFTTSSHTVVEWKHTAGGNLLRLMPNGQVTFLLPRGGRVKVFPNQSSRGNYSVRIDELLTSDLGCYCCVMGEMSNSKISHRSVIKPRDDMTSPLVSDSLTSSSSHVHRVIQQIEKRKSSLLW</sequence>
<name>A0A3P8VQU6_CYNSE</name>
<dbReference type="InParanoid" id="A0A3P8VQU6"/>
<dbReference type="Ensembl" id="ENSCSET00000015013.1">
    <property type="protein sequence ID" value="ENSCSEP00000014835.1"/>
    <property type="gene ID" value="ENSCSEG00000009539.1"/>
</dbReference>
<dbReference type="InterPro" id="IPR007110">
    <property type="entry name" value="Ig-like_dom"/>
</dbReference>
<dbReference type="STRING" id="244447.ENSCSEP00000014835"/>
<reference evidence="12 13" key="1">
    <citation type="journal article" date="2014" name="Nat. Genet.">
        <title>Whole-genome sequence of a flatfish provides insights into ZW sex chromosome evolution and adaptation to a benthic lifestyle.</title>
        <authorList>
            <person name="Chen S."/>
            <person name="Zhang G."/>
            <person name="Shao C."/>
            <person name="Huang Q."/>
            <person name="Liu G."/>
            <person name="Zhang P."/>
            <person name="Song W."/>
            <person name="An N."/>
            <person name="Chalopin D."/>
            <person name="Volff J.N."/>
            <person name="Hong Y."/>
            <person name="Li Q."/>
            <person name="Sha Z."/>
            <person name="Zhou H."/>
            <person name="Xie M."/>
            <person name="Yu Q."/>
            <person name="Liu Y."/>
            <person name="Xiang H."/>
            <person name="Wang N."/>
            <person name="Wu K."/>
            <person name="Yang C."/>
            <person name="Zhou Q."/>
            <person name="Liao X."/>
            <person name="Yang L."/>
            <person name="Hu Q."/>
            <person name="Zhang J."/>
            <person name="Meng L."/>
            <person name="Jin L."/>
            <person name="Tian Y."/>
            <person name="Lian J."/>
            <person name="Yang J."/>
            <person name="Miao G."/>
            <person name="Liu S."/>
            <person name="Liang Z."/>
            <person name="Yan F."/>
            <person name="Li Y."/>
            <person name="Sun B."/>
            <person name="Zhang H."/>
            <person name="Zhang J."/>
            <person name="Zhu Y."/>
            <person name="Du M."/>
            <person name="Zhao Y."/>
            <person name="Schartl M."/>
            <person name="Tang Q."/>
            <person name="Wang J."/>
        </authorList>
    </citation>
    <scope>NUCLEOTIDE SEQUENCE</scope>
</reference>
<dbReference type="PANTHER" id="PTHR25466">
    <property type="entry name" value="T-LYMPHOCYTE ACTIVATION ANTIGEN"/>
    <property type="match status" value="1"/>
</dbReference>
<reference evidence="12" key="3">
    <citation type="submission" date="2025-09" db="UniProtKB">
        <authorList>
            <consortium name="Ensembl"/>
        </authorList>
    </citation>
    <scope>IDENTIFICATION</scope>
</reference>
<keyword evidence="13" id="KW-1185">Reference proteome</keyword>
<dbReference type="Pfam" id="PF07686">
    <property type="entry name" value="V-set"/>
    <property type="match status" value="1"/>
</dbReference>
<keyword evidence="9" id="KW-0325">Glycoprotein</keyword>
<keyword evidence="5" id="KW-1133">Transmembrane helix</keyword>
<dbReference type="OMA" id="YNCCRFI"/>
<reference evidence="12" key="2">
    <citation type="submission" date="2025-08" db="UniProtKB">
        <authorList>
            <consortium name="Ensembl"/>
        </authorList>
    </citation>
    <scope>IDENTIFICATION</scope>
</reference>
<keyword evidence="3" id="KW-0812">Transmembrane</keyword>
<dbReference type="GO" id="GO:0006955">
    <property type="term" value="P:immune response"/>
    <property type="evidence" value="ECO:0007669"/>
    <property type="project" value="TreeGrafter"/>
</dbReference>
<keyword evidence="7" id="KW-1015">Disulfide bond</keyword>
<feature type="domain" description="Ig-like" evidence="11">
    <location>
        <begin position="28"/>
        <end position="114"/>
    </location>
</feature>
<dbReference type="Gene3D" id="2.60.40.10">
    <property type="entry name" value="Immunoglobulins"/>
    <property type="match status" value="1"/>
</dbReference>
<dbReference type="GO" id="GO:0071222">
    <property type="term" value="P:cellular response to lipopolysaccharide"/>
    <property type="evidence" value="ECO:0007669"/>
    <property type="project" value="TreeGrafter"/>
</dbReference>